<dbReference type="AlphaFoldDB" id="A0A8H8DJP8"/>
<dbReference type="EMBL" id="JAEFCI010004277">
    <property type="protein sequence ID" value="KAG5461049.1"/>
    <property type="molecule type" value="Genomic_DNA"/>
</dbReference>
<evidence type="ECO:0000313" key="3">
    <source>
        <dbReference type="Proteomes" id="UP000673691"/>
    </source>
</evidence>
<reference evidence="2 3" key="1">
    <citation type="journal article" name="Sci. Rep.">
        <title>Genome-scale phylogenetic analyses confirm Olpidium as the closest living zoosporic fungus to the non-flagellated, terrestrial fungi.</title>
        <authorList>
            <person name="Chang Y."/>
            <person name="Rochon D."/>
            <person name="Sekimoto S."/>
            <person name="Wang Y."/>
            <person name="Chovatia M."/>
            <person name="Sandor L."/>
            <person name="Salamov A."/>
            <person name="Grigoriev I.V."/>
            <person name="Stajich J.E."/>
            <person name="Spatafora J.W."/>
        </authorList>
    </citation>
    <scope>NUCLEOTIDE SEQUENCE [LARGE SCALE GENOMIC DNA]</scope>
    <source>
        <strain evidence="2">S191</strain>
    </source>
</reference>
<dbReference type="Proteomes" id="UP000673691">
    <property type="component" value="Unassembled WGS sequence"/>
</dbReference>
<gene>
    <name evidence="2" type="ORF">BJ554DRAFT_6821</name>
</gene>
<evidence type="ECO:0000313" key="2">
    <source>
        <dbReference type="EMBL" id="KAG5461049.1"/>
    </source>
</evidence>
<evidence type="ECO:0000256" key="1">
    <source>
        <dbReference type="SAM" id="MobiDB-lite"/>
    </source>
</evidence>
<name>A0A8H8DJP8_9FUNG</name>
<sequence>MAMKKTLPVFEGKDWRSWSTQAKAQLMMKRFWGTVSKRPTSKQASQAEWQENNDQAIGYILCMVHPAYHFALADASTAAGMWSRLQESYGQADRGSYCRWNVEVVVCIKKRDRETERERERESRAGVDTEDQGRFTTIPPLYGKHVPCVSRIKLKETGS</sequence>
<protein>
    <submittedName>
        <fullName evidence="2">Uncharacterized protein</fullName>
    </submittedName>
</protein>
<organism evidence="2 3">
    <name type="scientific">Olpidium bornovanus</name>
    <dbReference type="NCBI Taxonomy" id="278681"/>
    <lineage>
        <taxon>Eukaryota</taxon>
        <taxon>Fungi</taxon>
        <taxon>Fungi incertae sedis</taxon>
        <taxon>Olpidiomycota</taxon>
        <taxon>Olpidiomycotina</taxon>
        <taxon>Olpidiomycetes</taxon>
        <taxon>Olpidiales</taxon>
        <taxon>Olpidiaceae</taxon>
        <taxon>Olpidium</taxon>
    </lineage>
</organism>
<dbReference type="OrthoDB" id="8058138at2759"/>
<feature type="compositionally biased region" description="Basic and acidic residues" evidence="1">
    <location>
        <begin position="113"/>
        <end position="133"/>
    </location>
</feature>
<proteinExistence type="predicted"/>
<accession>A0A8H8DJP8</accession>
<comment type="caution">
    <text evidence="2">The sequence shown here is derived from an EMBL/GenBank/DDBJ whole genome shotgun (WGS) entry which is preliminary data.</text>
</comment>
<feature type="region of interest" description="Disordered" evidence="1">
    <location>
        <begin position="113"/>
        <end position="136"/>
    </location>
</feature>
<dbReference type="Pfam" id="PF14223">
    <property type="entry name" value="Retrotran_gag_2"/>
    <property type="match status" value="1"/>
</dbReference>
<keyword evidence="3" id="KW-1185">Reference proteome</keyword>